<evidence type="ECO:0000256" key="1">
    <source>
        <dbReference type="ARBA" id="ARBA00004123"/>
    </source>
</evidence>
<dbReference type="SUPFAM" id="SSF56219">
    <property type="entry name" value="DNase I-like"/>
    <property type="match status" value="1"/>
</dbReference>
<evidence type="ECO:0000256" key="9">
    <source>
        <dbReference type="ARBA" id="ARBA00030245"/>
    </source>
</evidence>
<organism evidence="12 13">
    <name type="scientific">Actinidia rufa</name>
    <dbReference type="NCBI Taxonomy" id="165716"/>
    <lineage>
        <taxon>Eukaryota</taxon>
        <taxon>Viridiplantae</taxon>
        <taxon>Streptophyta</taxon>
        <taxon>Embryophyta</taxon>
        <taxon>Tracheophyta</taxon>
        <taxon>Spermatophyta</taxon>
        <taxon>Magnoliopsida</taxon>
        <taxon>eudicotyledons</taxon>
        <taxon>Gunneridae</taxon>
        <taxon>Pentapetalae</taxon>
        <taxon>asterids</taxon>
        <taxon>Ericales</taxon>
        <taxon>Actinidiaceae</taxon>
        <taxon>Actinidia</taxon>
    </lineage>
</organism>
<dbReference type="InterPro" id="IPR023398">
    <property type="entry name" value="TIF_eIF4e-like"/>
</dbReference>
<keyword evidence="13" id="KW-1185">Reference proteome</keyword>
<dbReference type="GO" id="GO:0006417">
    <property type="term" value="P:regulation of translation"/>
    <property type="evidence" value="ECO:0007669"/>
    <property type="project" value="UniProtKB-KW"/>
</dbReference>
<dbReference type="Proteomes" id="UP000585474">
    <property type="component" value="Unassembled WGS sequence"/>
</dbReference>
<comment type="subunit">
    <text evidence="8">EIF4F is a multi-subunit complex, the composition of which varies with external and internal environmental conditions. It is composed of at least EIF4A, EIF4E and EIF4G. EIF4E is also known to interact with other partners. In higher plants two isoforms of EIF4F have been identified, named isoform EIF4F and isoform EIF(iso)4F. Isoform EIF4F has subunits p220 and p26, whereas isoform EIF(iso)4F has subunits p82 and p28.</text>
</comment>
<feature type="region of interest" description="Disordered" evidence="10">
    <location>
        <begin position="332"/>
        <end position="371"/>
    </location>
</feature>
<gene>
    <name evidence="12" type="ORF">Acr_14g0002270</name>
</gene>
<dbReference type="Pfam" id="PF13966">
    <property type="entry name" value="zf-RVT"/>
    <property type="match status" value="1"/>
</dbReference>
<dbReference type="Gene3D" id="3.60.10.10">
    <property type="entry name" value="Endonuclease/exonuclease/phosphatase"/>
    <property type="match status" value="1"/>
</dbReference>
<feature type="compositionally biased region" description="Basic and acidic residues" evidence="10">
    <location>
        <begin position="289"/>
        <end position="311"/>
    </location>
</feature>
<dbReference type="PANTHER" id="PTHR33116:SF84">
    <property type="entry name" value="RNA-DIRECTED DNA POLYMERASE"/>
    <property type="match status" value="1"/>
</dbReference>
<dbReference type="Gene3D" id="3.30.760.10">
    <property type="entry name" value="RNA Cap, Translation Initiation Factor Eif4e"/>
    <property type="match status" value="1"/>
</dbReference>
<dbReference type="InterPro" id="IPR036691">
    <property type="entry name" value="Endo/exonu/phosph_ase_sf"/>
</dbReference>
<feature type="region of interest" description="Disordered" evidence="10">
    <location>
        <begin position="269"/>
        <end position="317"/>
    </location>
</feature>
<evidence type="ECO:0000313" key="12">
    <source>
        <dbReference type="EMBL" id="GFZ00592.1"/>
    </source>
</evidence>
<keyword evidence="5" id="KW-0694">RNA-binding</keyword>
<protein>
    <recommendedName>
        <fullName evidence="9">mRNA cap-binding protein</fullName>
    </recommendedName>
</protein>
<comment type="similarity">
    <text evidence="2">Belongs to the eukaryotic initiation factor 4E family.</text>
</comment>
<evidence type="ECO:0000256" key="7">
    <source>
        <dbReference type="ARBA" id="ARBA00023242"/>
    </source>
</evidence>
<evidence type="ECO:0000256" key="4">
    <source>
        <dbReference type="ARBA" id="ARBA00022845"/>
    </source>
</evidence>
<dbReference type="GO" id="GO:0003723">
    <property type="term" value="F:RNA binding"/>
    <property type="evidence" value="ECO:0007669"/>
    <property type="project" value="UniProtKB-KW"/>
</dbReference>
<evidence type="ECO:0000256" key="5">
    <source>
        <dbReference type="ARBA" id="ARBA00022884"/>
    </source>
</evidence>
<sequence>MDILYWLHHSCLARLPYISQSISLRSCTTLDPPDTPALALRTSVQRLLPLSILLTNTTGPMSDSSSPCLDTPFQSSAAESALTWRTHGSHLAHHLLSPRVRAWQAPPSAWLNLLGAWARVRARGCACRRVGPPPIYNNIHRPSNLEVGTDFYCFKDKIVPKWEDPVCAKGGNWSMSFLKGKSDTSWLYTLLAMIGEQFDHGDEICGAIVNARAKDKISIWTKNAANETAQVSIGKQWKKFLDYNDNIGFIFHDDALKLDKELESSAKATVTEVENRLIRDQPGSQSADTRAEQTKEAQTEWVMNDRMEDKSTNGTGIVASPNKFKFLEDIPESEEQIQLPESSSRHTHSNPIQHQTHEGGELSANHNIPDPEDQLQIAESNLGQNNNSTNQKISQVGGGVYIQQAEKLASGEIQNLIKQNQKGPTVRGLNKPLKQNGILSHVRKNKIVIMGILETKLKNQRMIEIVNKEFRCWQAADNLSHSPNGRILIIWKSDKVNLDILESNAQVIQCLATCISTSRKFYISFVYAFNTVVSRRPLWDNLCKFSSSIELPWLLLGDFNNVLKGEVRANGIPVTLYEMKDFQDCCYEMGITDLRYTVLFYTWSNNSVWSKLDRAMVNTKWIQEGWSRRWTALADFGLPGKCSYHSPCIVSFLDSSDHGGRPFKFFNMWTQHTEFLGLVRNAWELQVEGTAMFRLCRKLKCLKDPLKRLNEHHFSHISARAEVSEDELLQNQQLLHDNPSDESLQIKVADLRKKASRLAEAELSFCSQLAKVKYLKNCDRGTKFFHNLIKSNKARNQIVSLSNADGVTTTSPQQVSSLFVEYYKNLLGTRKDCQKLDNGILAEGDDKAPGPDGYSSCFFKKSWDITGTDVCLAVKEFFRAGFILKQLNHATIVLVPKSENATRVEDFRPISCCNVVYKTIFKILALRLSPILKKLIDPAQSAFVPNRSMMENIYMVQELMRKYSWSRVSPRNVALTPPRDWSPMISSKCLSPNPLDRGKTSPWNLANLSPLSSPEPLSEYSSVGPSRPSSIQGLVPRRLSNIDCWLLTLDFYHNRSSPPCLSGNLHGFFKGKQGLRQGDPLSPFLFAICLEVLSRSLSRLSRNPQFKPHPKCSDLFITHLAFADDLNLFARGDATSVGLSMDCLKKFGECSGLCINASKSNVFMAGISQEGMEEIKAITGFSLGEFPFRYLVGVRDRVVSLCRNFLWGGKATVSKKSLVAWKEVCRPKHEGGLGFIDLSAWNLDLMSKALWNLLSKKDSLWVKWINHIYTKDTPFWEYVPKKEDSQIVRFLAQIRDKIMEVKGSSQAALGRLTLWAGTDSFNVKACYEFFRDSGGKPCWTKVVWHSSLMPKRSFILWLSLKERLLTRDKLTEHIEDTSCVLCDIPVESLDHLFFQCSIARECLIMAYDLNLLGCWPADGGGGGLFVAEFVDPVDAVDAGADAEESFVGSELRVAVFEGVILGCLSPSSQGPVVADDADTADAVDGLLLLSHSPPSLGVMAAVAVADLAFGIVADG</sequence>
<evidence type="ECO:0000256" key="3">
    <source>
        <dbReference type="ARBA" id="ARBA00022540"/>
    </source>
</evidence>
<dbReference type="GO" id="GO:0009615">
    <property type="term" value="P:response to virus"/>
    <property type="evidence" value="ECO:0007669"/>
    <property type="project" value="UniProtKB-ARBA"/>
</dbReference>
<evidence type="ECO:0000313" key="13">
    <source>
        <dbReference type="Proteomes" id="UP000585474"/>
    </source>
</evidence>
<evidence type="ECO:0000256" key="2">
    <source>
        <dbReference type="ARBA" id="ARBA00009860"/>
    </source>
</evidence>
<evidence type="ECO:0000256" key="8">
    <source>
        <dbReference type="ARBA" id="ARBA00025991"/>
    </source>
</evidence>
<accession>A0A7J0FPG0</accession>
<dbReference type="InterPro" id="IPR001040">
    <property type="entry name" value="TIF_eIF_4E"/>
</dbReference>
<keyword evidence="4" id="KW-0810">Translation regulation</keyword>
<keyword evidence="7" id="KW-0539">Nucleus</keyword>
<reference evidence="12 13" key="1">
    <citation type="submission" date="2019-07" db="EMBL/GenBank/DDBJ databases">
        <title>De Novo Assembly of kiwifruit Actinidia rufa.</title>
        <authorList>
            <person name="Sugita-Konishi S."/>
            <person name="Sato K."/>
            <person name="Mori E."/>
            <person name="Abe Y."/>
            <person name="Kisaki G."/>
            <person name="Hamano K."/>
            <person name="Suezawa K."/>
            <person name="Otani M."/>
            <person name="Fukuda T."/>
            <person name="Manabe T."/>
            <person name="Gomi K."/>
            <person name="Tabuchi M."/>
            <person name="Akimitsu K."/>
            <person name="Kataoka I."/>
        </authorList>
    </citation>
    <scope>NUCLEOTIDE SEQUENCE [LARGE SCALE GENOMIC DNA]</scope>
    <source>
        <strain evidence="13">cv. Fuchu</strain>
    </source>
</reference>
<evidence type="ECO:0000259" key="11">
    <source>
        <dbReference type="PROSITE" id="PS50878"/>
    </source>
</evidence>
<dbReference type="Pfam" id="PF01652">
    <property type="entry name" value="IF4E"/>
    <property type="match status" value="1"/>
</dbReference>
<dbReference type="InterPro" id="IPR026960">
    <property type="entry name" value="RVT-Znf"/>
</dbReference>
<name>A0A7J0FPG0_9ERIC</name>
<dbReference type="SUPFAM" id="SSF55418">
    <property type="entry name" value="eIF4e-like"/>
    <property type="match status" value="1"/>
</dbReference>
<dbReference type="CDD" id="cd01650">
    <property type="entry name" value="RT_nLTR_like"/>
    <property type="match status" value="1"/>
</dbReference>
<evidence type="ECO:0000256" key="10">
    <source>
        <dbReference type="SAM" id="MobiDB-lite"/>
    </source>
</evidence>
<dbReference type="PANTHER" id="PTHR33116">
    <property type="entry name" value="REVERSE TRANSCRIPTASE ZINC-BINDING DOMAIN-CONTAINING PROTEIN-RELATED-RELATED"/>
    <property type="match status" value="1"/>
</dbReference>
<dbReference type="GO" id="GO:0003743">
    <property type="term" value="F:translation initiation factor activity"/>
    <property type="evidence" value="ECO:0007669"/>
    <property type="project" value="UniProtKB-KW"/>
</dbReference>
<comment type="caution">
    <text evidence="12">The sequence shown here is derived from an EMBL/GenBank/DDBJ whole genome shotgun (WGS) entry which is preliminary data.</text>
</comment>
<feature type="domain" description="Reverse transcriptase" evidence="11">
    <location>
        <begin position="876"/>
        <end position="1183"/>
    </location>
</feature>
<keyword evidence="6" id="KW-0648">Protein biosynthesis</keyword>
<dbReference type="Pfam" id="PF00078">
    <property type="entry name" value="RVT_1"/>
    <property type="match status" value="1"/>
</dbReference>
<keyword evidence="3 12" id="KW-0396">Initiation factor</keyword>
<evidence type="ECO:0000256" key="6">
    <source>
        <dbReference type="ARBA" id="ARBA00022917"/>
    </source>
</evidence>
<dbReference type="GO" id="GO:0005634">
    <property type="term" value="C:nucleus"/>
    <property type="evidence" value="ECO:0007669"/>
    <property type="project" value="UniProtKB-SubCell"/>
</dbReference>
<dbReference type="OrthoDB" id="1938625at2759"/>
<dbReference type="EMBL" id="BJWL01000014">
    <property type="protein sequence ID" value="GFZ00592.1"/>
    <property type="molecule type" value="Genomic_DNA"/>
</dbReference>
<proteinExistence type="inferred from homology"/>
<comment type="subcellular location">
    <subcellularLocation>
        <location evidence="1">Nucleus</location>
    </subcellularLocation>
</comment>
<dbReference type="InterPro" id="IPR000477">
    <property type="entry name" value="RT_dom"/>
</dbReference>
<dbReference type="PROSITE" id="PS50878">
    <property type="entry name" value="RT_POL"/>
    <property type="match status" value="1"/>
</dbReference>